<evidence type="ECO:0000313" key="1">
    <source>
        <dbReference type="EMBL" id="CAG8804803.1"/>
    </source>
</evidence>
<reference evidence="1" key="1">
    <citation type="submission" date="2021-06" db="EMBL/GenBank/DDBJ databases">
        <authorList>
            <person name="Kallberg Y."/>
            <person name="Tangrot J."/>
            <person name="Rosling A."/>
        </authorList>
    </citation>
    <scope>NUCLEOTIDE SEQUENCE</scope>
    <source>
        <strain evidence="1">MA453B</strain>
    </source>
</reference>
<keyword evidence="2" id="KW-1185">Reference proteome</keyword>
<comment type="caution">
    <text evidence="1">The sequence shown here is derived from an EMBL/GenBank/DDBJ whole genome shotgun (WGS) entry which is preliminary data.</text>
</comment>
<evidence type="ECO:0000313" key="2">
    <source>
        <dbReference type="Proteomes" id="UP000789405"/>
    </source>
</evidence>
<name>A0A9N9P582_9GLOM</name>
<dbReference type="EMBL" id="CAJVPY010039368">
    <property type="protein sequence ID" value="CAG8804803.1"/>
    <property type="molecule type" value="Genomic_DNA"/>
</dbReference>
<gene>
    <name evidence="1" type="ORF">DERYTH_LOCUS24173</name>
</gene>
<feature type="non-terminal residue" evidence="1">
    <location>
        <position position="1"/>
    </location>
</feature>
<dbReference type="OrthoDB" id="2460895at2759"/>
<dbReference type="AlphaFoldDB" id="A0A9N9P582"/>
<protein>
    <submittedName>
        <fullName evidence="1">18937_t:CDS:1</fullName>
    </submittedName>
</protein>
<sequence length="58" mass="6524">NYTLNESILDKAEGNSIDAIAINPNCDVRELDAKFLECLSWENIGVIPEVEVEIDQME</sequence>
<dbReference type="Proteomes" id="UP000789405">
    <property type="component" value="Unassembled WGS sequence"/>
</dbReference>
<proteinExistence type="predicted"/>
<organism evidence="1 2">
    <name type="scientific">Dentiscutata erythropus</name>
    <dbReference type="NCBI Taxonomy" id="1348616"/>
    <lineage>
        <taxon>Eukaryota</taxon>
        <taxon>Fungi</taxon>
        <taxon>Fungi incertae sedis</taxon>
        <taxon>Mucoromycota</taxon>
        <taxon>Glomeromycotina</taxon>
        <taxon>Glomeromycetes</taxon>
        <taxon>Diversisporales</taxon>
        <taxon>Gigasporaceae</taxon>
        <taxon>Dentiscutata</taxon>
    </lineage>
</organism>
<accession>A0A9N9P582</accession>